<organism evidence="1 2">
    <name type="scientific">Spirosoma oryzae</name>
    <dbReference type="NCBI Taxonomy" id="1469603"/>
    <lineage>
        <taxon>Bacteria</taxon>
        <taxon>Pseudomonadati</taxon>
        <taxon>Bacteroidota</taxon>
        <taxon>Cytophagia</taxon>
        <taxon>Cytophagales</taxon>
        <taxon>Cytophagaceae</taxon>
        <taxon>Spirosoma</taxon>
    </lineage>
</organism>
<dbReference type="AlphaFoldDB" id="A0A2T0T8R8"/>
<reference evidence="1 2" key="1">
    <citation type="submission" date="2018-03" db="EMBL/GenBank/DDBJ databases">
        <title>Genomic Encyclopedia of Archaeal and Bacterial Type Strains, Phase II (KMG-II): from individual species to whole genera.</title>
        <authorList>
            <person name="Goeker M."/>
        </authorList>
    </citation>
    <scope>NUCLEOTIDE SEQUENCE [LARGE SCALE GENOMIC DNA]</scope>
    <source>
        <strain evidence="1 2">DSM 28354</strain>
    </source>
</reference>
<gene>
    <name evidence="1" type="ORF">CLV58_105243</name>
</gene>
<accession>A0A2T0T8R8</accession>
<evidence type="ECO:0000313" key="1">
    <source>
        <dbReference type="EMBL" id="PRY42040.1"/>
    </source>
</evidence>
<protein>
    <submittedName>
        <fullName evidence="1">Uncharacterized protein</fullName>
    </submittedName>
</protein>
<dbReference type="EMBL" id="PVTE01000005">
    <property type="protein sequence ID" value="PRY42040.1"/>
    <property type="molecule type" value="Genomic_DNA"/>
</dbReference>
<keyword evidence="2" id="KW-1185">Reference proteome</keyword>
<proteinExistence type="predicted"/>
<name>A0A2T0T8R8_9BACT</name>
<comment type="caution">
    <text evidence="1">The sequence shown here is derived from an EMBL/GenBank/DDBJ whole genome shotgun (WGS) entry which is preliminary data.</text>
</comment>
<dbReference type="Proteomes" id="UP000238375">
    <property type="component" value="Unassembled WGS sequence"/>
</dbReference>
<sequence length="59" mass="6778">MIVSCQSLAGILVAITRCFTNKSIMTRFRLLNQSMMHDVANRSLNEIHRIPLKNAFICR</sequence>
<evidence type="ECO:0000313" key="2">
    <source>
        <dbReference type="Proteomes" id="UP000238375"/>
    </source>
</evidence>